<organism evidence="3">
    <name type="scientific">Tanacetum cinerariifolium</name>
    <name type="common">Dalmatian daisy</name>
    <name type="synonym">Chrysanthemum cinerariifolium</name>
    <dbReference type="NCBI Taxonomy" id="118510"/>
    <lineage>
        <taxon>Eukaryota</taxon>
        <taxon>Viridiplantae</taxon>
        <taxon>Streptophyta</taxon>
        <taxon>Embryophyta</taxon>
        <taxon>Tracheophyta</taxon>
        <taxon>Spermatophyta</taxon>
        <taxon>Magnoliopsida</taxon>
        <taxon>eudicotyledons</taxon>
        <taxon>Gunneridae</taxon>
        <taxon>Pentapetalae</taxon>
        <taxon>asterids</taxon>
        <taxon>campanulids</taxon>
        <taxon>Asterales</taxon>
        <taxon>Asteraceae</taxon>
        <taxon>Asteroideae</taxon>
        <taxon>Anthemideae</taxon>
        <taxon>Anthemidinae</taxon>
        <taxon>Tanacetum</taxon>
    </lineage>
</organism>
<feature type="compositionally biased region" description="Basic and acidic residues" evidence="1">
    <location>
        <begin position="150"/>
        <end position="174"/>
    </location>
</feature>
<accession>A0A6L2MI04</accession>
<dbReference type="Pfam" id="PF03732">
    <property type="entry name" value="Retrotrans_gag"/>
    <property type="match status" value="1"/>
</dbReference>
<evidence type="ECO:0000313" key="3">
    <source>
        <dbReference type="EMBL" id="GEU73360.1"/>
    </source>
</evidence>
<dbReference type="Pfam" id="PF08284">
    <property type="entry name" value="RVP_2"/>
    <property type="match status" value="1"/>
</dbReference>
<comment type="caution">
    <text evidence="3">The sequence shown here is derived from an EMBL/GenBank/DDBJ whole genome shotgun (WGS) entry which is preliminary data.</text>
</comment>
<dbReference type="PANTHER" id="PTHR15503">
    <property type="entry name" value="LDOC1 RELATED"/>
    <property type="match status" value="1"/>
</dbReference>
<protein>
    <recommendedName>
        <fullName evidence="2">Retrotransposon gag domain-containing protein</fullName>
    </recommendedName>
</protein>
<dbReference type="InterPro" id="IPR032567">
    <property type="entry name" value="RTL1-rel"/>
</dbReference>
<reference evidence="3" key="1">
    <citation type="journal article" date="2019" name="Sci. Rep.">
        <title>Draft genome of Tanacetum cinerariifolium, the natural source of mosquito coil.</title>
        <authorList>
            <person name="Yamashiro T."/>
            <person name="Shiraishi A."/>
            <person name="Satake H."/>
            <person name="Nakayama K."/>
        </authorList>
    </citation>
    <scope>NUCLEOTIDE SEQUENCE</scope>
</reference>
<dbReference type="EMBL" id="BKCJ010006673">
    <property type="protein sequence ID" value="GEU73360.1"/>
    <property type="molecule type" value="Genomic_DNA"/>
</dbReference>
<proteinExistence type="predicted"/>
<feature type="compositionally biased region" description="Polar residues" evidence="1">
    <location>
        <begin position="177"/>
        <end position="194"/>
    </location>
</feature>
<sequence>MESMQDMSGYSIDQKVKYITDSFMRKALMWWNSQIRTLSQEVAVSMSWNEFKFMMIEEFYPSHEIQKLETELWNHVMVGAGHTAYTDKFHELARLVPDLVTPKSRKIERYAYGLAPHIREMVATTEPKTIQNVAQVSGVLTDEAVRNRSIKKVEKRGNMGEASKDKNGRDDNKRTRTGNAFATTENPIGRENTSAWPKVVPRNVKLVNVRNPTPARRACYEYGRNQARGRAFMLGAEEACHDPNIVTGIEPSELRFRYEIEIASRQLVEIDKVIKGYKLEIKGPVSDINLIPFGHRSFDVIIGMDWLSNHKAEIVCHEKVVRIPQLDGRVLRVLGERPKKRARLLMSAKARDKKQEEIVMVRDYHKVFLNDLSGFLPLR</sequence>
<dbReference type="AlphaFoldDB" id="A0A6L2MI04"/>
<feature type="domain" description="Retrotransposon gag" evidence="2">
    <location>
        <begin position="25"/>
        <end position="115"/>
    </location>
</feature>
<evidence type="ECO:0000259" key="2">
    <source>
        <dbReference type="Pfam" id="PF03732"/>
    </source>
</evidence>
<dbReference type="Gene3D" id="2.40.70.10">
    <property type="entry name" value="Acid Proteases"/>
    <property type="match status" value="1"/>
</dbReference>
<gene>
    <name evidence="3" type="ORF">Tci_045338</name>
</gene>
<dbReference type="InterPro" id="IPR021109">
    <property type="entry name" value="Peptidase_aspartic_dom_sf"/>
</dbReference>
<feature type="region of interest" description="Disordered" evidence="1">
    <location>
        <begin position="150"/>
        <end position="194"/>
    </location>
</feature>
<dbReference type="InterPro" id="IPR005162">
    <property type="entry name" value="Retrotrans_gag_dom"/>
</dbReference>
<name>A0A6L2MI04_TANCI</name>
<evidence type="ECO:0000256" key="1">
    <source>
        <dbReference type="SAM" id="MobiDB-lite"/>
    </source>
</evidence>
<dbReference type="PANTHER" id="PTHR15503:SF45">
    <property type="entry name" value="RNA-DIRECTED DNA POLYMERASE HOMOLOG"/>
    <property type="match status" value="1"/>
</dbReference>